<dbReference type="Proteomes" id="UP001470230">
    <property type="component" value="Unassembled WGS sequence"/>
</dbReference>
<comment type="caution">
    <text evidence="5">The sequence shown here is derived from an EMBL/GenBank/DDBJ whole genome shotgun (WGS) entry which is preliminary data.</text>
</comment>
<dbReference type="InterPro" id="IPR026854">
    <property type="entry name" value="VPS13_N"/>
</dbReference>
<dbReference type="PANTHER" id="PTHR16166:SF93">
    <property type="entry name" value="INTERMEMBRANE LIPID TRANSFER PROTEIN VPS13"/>
    <property type="match status" value="1"/>
</dbReference>
<accession>A0ABR2IK66</accession>
<evidence type="ECO:0000313" key="5">
    <source>
        <dbReference type="EMBL" id="KAK8863533.1"/>
    </source>
</evidence>
<gene>
    <name evidence="5" type="ORF">M9Y10_011219</name>
</gene>
<proteinExistence type="inferred from homology"/>
<feature type="domain" description="Chorein N-terminal" evidence="4">
    <location>
        <begin position="2"/>
        <end position="1398"/>
    </location>
</feature>
<organism evidence="5 6">
    <name type="scientific">Tritrichomonas musculus</name>
    <dbReference type="NCBI Taxonomy" id="1915356"/>
    <lineage>
        <taxon>Eukaryota</taxon>
        <taxon>Metamonada</taxon>
        <taxon>Parabasalia</taxon>
        <taxon>Tritrichomonadida</taxon>
        <taxon>Tritrichomonadidae</taxon>
        <taxon>Tritrichomonas</taxon>
    </lineage>
</organism>
<reference evidence="5 6" key="1">
    <citation type="submission" date="2024-04" db="EMBL/GenBank/DDBJ databases">
        <title>Tritrichomonas musculus Genome.</title>
        <authorList>
            <person name="Alves-Ferreira E."/>
            <person name="Grigg M."/>
            <person name="Lorenzi H."/>
            <person name="Galac M."/>
        </authorList>
    </citation>
    <scope>NUCLEOTIDE SEQUENCE [LARGE SCALE GENOMIC DNA]</scope>
    <source>
        <strain evidence="5 6">EAF2021</strain>
    </source>
</reference>
<evidence type="ECO:0000256" key="3">
    <source>
        <dbReference type="SAM" id="Coils"/>
    </source>
</evidence>
<dbReference type="EMBL" id="JAPFFF010000017">
    <property type="protein sequence ID" value="KAK8863533.1"/>
    <property type="molecule type" value="Genomic_DNA"/>
</dbReference>
<evidence type="ECO:0000313" key="6">
    <source>
        <dbReference type="Proteomes" id="UP001470230"/>
    </source>
</evidence>
<protein>
    <recommendedName>
        <fullName evidence="4">Chorein N-terminal domain-containing protein</fullName>
    </recommendedName>
</protein>
<dbReference type="Pfam" id="PF12624">
    <property type="entry name" value="VPS13_N"/>
    <property type="match status" value="1"/>
</dbReference>
<evidence type="ECO:0000256" key="1">
    <source>
        <dbReference type="ARBA" id="ARBA00006545"/>
    </source>
</evidence>
<keyword evidence="3" id="KW-0175">Coiled coil</keyword>
<dbReference type="InterPro" id="IPR026847">
    <property type="entry name" value="VPS13"/>
</dbReference>
<dbReference type="PANTHER" id="PTHR16166">
    <property type="entry name" value="VACUOLAR PROTEIN SORTING-ASSOCIATED PROTEIN VPS13"/>
    <property type="match status" value="1"/>
</dbReference>
<evidence type="ECO:0000259" key="4">
    <source>
        <dbReference type="Pfam" id="PF12624"/>
    </source>
</evidence>
<keyword evidence="2" id="KW-0813">Transport</keyword>
<evidence type="ECO:0000256" key="2">
    <source>
        <dbReference type="ARBA" id="ARBA00022448"/>
    </source>
</evidence>
<name>A0ABR2IK66_9EUKA</name>
<feature type="coiled-coil region" evidence="3">
    <location>
        <begin position="393"/>
        <end position="433"/>
    </location>
</feature>
<comment type="similarity">
    <text evidence="1">Belongs to the VPS13 family.</text>
</comment>
<keyword evidence="6" id="KW-1185">Reference proteome</keyword>
<sequence>MVLEGVASSILSHFLSKYIHKLDTKDIKMSIFSGKVALDNLEIKETALMEHQIPFRVEKGTIKCISASIPYTKLKTAPCKAAIDEIYVLGTLEGKVLIQADSNTNNSKDIPEEYSELDAALQNENATQTDFTSGVVGSIIDNIQVLISNIHIRLEYQSGNRTVAIGIIIPLIKLYSIDESGNAVDVNQSKTFIRKKLVLSNLSIYVDTNCEQITEGIRKNTIDFSREMDKLSKIDHQYILHNSTFEVIYEHFKEGSGPTQFGNILNITTRPINLSIDMLQYRCFNKLHNENIKFNRKRFYASCGRPDDYPKEERNNESIMWFHFLTRSAYKKNHPFNFNPQKALIFLKNRTKTLTKLSQILKNPNPKKDEKYLLKLQEKYGGDVFLMFRAYAKTATENQLREEKKKKSEKNKLEIQSNELQEILSQKDFIKNNSDTIGIKFKLEEINVLLSFNEKKPLLLLQWKNWQGLIEKNKSDISIDAQVGDLLLINKKSSDLTNIITMNQSKATKGNSVLLHVHGNIIKKFFDVDCSLASPQFYLDMPMIYDISHFFKSTSDISREEKVPKTKKRDMTDLEVDSLFENHVTLLLNVHLETPVAKIPYKQPIIVSIGNIDIKSVDTNKRKMSLTDVDSWYDKYAVNITGFNASMNDKVICQPINFNLDMNHTFIRRNSTPMLKFAAKISSIDFDLNREQYCLLLQFPEFLKNEATKATQIEGLIQDPQEEKVNNNTLNQPFNLDDLDFSFLFNLSFDQISLNLINSENQKCCNAKIRGIKCGIKAIQNSIISNFLLQNLAIQSKDHEIVSFGDSKEDAIKANLLMQKIDINASLQTARPIITVDVDWIMELFNFFNPPQELFKFRDSKIQSGISVISSYFNSVAFSIINPKKELNDYQITRLLKTHPNIKVDINCTAPKVFLPIRNSAFTANLGSIHIYTKDPLKREISNVDSYYDRFVIEFDNFEILGDDNEHLLNPFSTSIEIDKSFVSLSKIHEVKALININDFTLEIKQRHFQSIMTIVDQFMSLYFTMTDKISMKSLETITDYNSNDSLNATKTKSTHLYGFEQLFLSSERILSFLIDLKFQNLQISLLNEDRSVHSSFVMNQLQTTVNSLNNIINADIKIVKLTASSGSETLISFGKENVECFNCNLNIVNKAITADFIVSEPTINLNFNKIFQLVKFIEIPIETLVFLVNNIEEKLNYKKLKKESFSDLSQSLSNDKLPTKNLDVQKSSSFKKKNNLKVTGKLNKIKVKSPVLYKKLQEMLEIEINCEINITEVIQVNVSSLTARFNDVNGFPHPPFISELSANFSLESNVIAISTNPSQTLITVALDDIASVGVFVNSLLKFITSLKSSQIKLNTKSNKKVDMNQFTLSTEIYKLQFQLNSDRFQTVPLFRFCLKQLNFIYTLDRLSRSDCQFDSIDFMDLEDFKWKMLVEPFSANIELCHTISEESGQNNIQLNVSISDPININFAYSAVQMILKYSKMVLRMISSKEELKDKPPFFKVQNISSETIIIKDKDQKILDKVDPNCLHELKITKDDEVEITIGDVTKKIVTSQLHYPVFFTNRSVLSHKMSESGTTLLASSVLLFDNQTEYPLYLLKSERMWRFSNVMCISSNEQKPMEILDDLRTAQFALTTEKSLTNASHNTFTIKSIKKAPILLECIFPDNRKIKLVVSCKFNSLSCSMIVKIEPNCVIKNQLPVELVVRPSGQHSTLRIKEGDMIKTTTIDATQGEFYGHFAAGSYSYNQLNMSDRLLVKTKDGTFSPIDLAFIPYDTQSTQIAYITVKASLNPNKPQTNLIFYAPALIYNRSGFNLGCSYLEDGRMTRISQFSPREKGCNPCDDGFAFWSTKEFFLKNDDKRLPLTFFVTGKDQKIYVDDDTIECTVAHIDGPIMIPTTNPDLFYPLHYTIASAEPFSASKLVTVTAQCLITNMTQKSFYIQPVIPNQAEENNSNNKGSTENWKFGDLVEIKSGTKKEKIEIASMSLLFAFKIDSNSKSYSILNFSEPTHTTFALDGQIFEIETQALKVEMLITVKDALFPQPLNLLNDLEIECYENVYITQTSSDQAISKDKIWKSEANPQTMTVVAYDNPFGGTDITLHYQKEEIPINLIAVNSPCKYKDIYYEVITNQNNTKTIVVSRKPWKLTEKKNKLDLHLDISKINFVIIDKYNHEFCLLRLQYLIFSYSTTGEFNLVQFKLRTLQLDDLQPSSVLKVVAAGIPEEEKDKDGNPNYFINFSISMFPNAPFLTACQEISLKIEPIVVFLDISFLTDSISLLQTMFVIENSESFLLAKPKPSEPSSLNSIPLTAKSLTINEINVTLFVRSTSSRPILYKTSFSFLKAIPDITNGQINLPSFHFEDCTMNAAYIEKDIVKPIINAGIAQCLKLLFHTDIFMRSTGTRSANFARKGERLMNGELQVLIQVPGSIILQGGESFANVFSKVAHMTAFDNKSSINRVNTTAKDTMVSGMKALGNGFVDGISGIVTQPMKMGQESGIGGAFVGFGKGLIGLVARPVAGVFDAGVASFAAVRKKINGEDEDVIPPMRCARALPMIQLKHFTENMMKIKDVAQLHFQLSDIESLYNQWVEMYVNDPNENVLLGITRNYFFLSNENGEMTDYYKIRKIVDVQFDQPNSTIKIVVRKSLRNREITINVKYPYLGFRITQLINSRRIPLGIGE</sequence>